<dbReference type="AlphaFoldDB" id="A0A5E4G4N9"/>
<sequence>MVSKYREIMELALKNPKAKEPVTKALYLSTVRLGLKGYQRTSLTFEAKASTSEVSDVKTSTAEEDFFEELTKTLTDSLTNLMPEDELRMPRLRMNLHWVYPTSNLEEPSDRPKGKQQRL</sequence>
<organism evidence="2 3">
    <name type="scientific">Prunus dulcis</name>
    <name type="common">Almond</name>
    <name type="synonym">Amygdalus dulcis</name>
    <dbReference type="NCBI Taxonomy" id="3755"/>
    <lineage>
        <taxon>Eukaryota</taxon>
        <taxon>Viridiplantae</taxon>
        <taxon>Streptophyta</taxon>
        <taxon>Embryophyta</taxon>
        <taxon>Tracheophyta</taxon>
        <taxon>Spermatophyta</taxon>
        <taxon>Magnoliopsida</taxon>
        <taxon>eudicotyledons</taxon>
        <taxon>Gunneridae</taxon>
        <taxon>Pentapetalae</taxon>
        <taxon>rosids</taxon>
        <taxon>fabids</taxon>
        <taxon>Rosales</taxon>
        <taxon>Rosaceae</taxon>
        <taxon>Amygdaloideae</taxon>
        <taxon>Amygdaleae</taxon>
        <taxon>Prunus</taxon>
    </lineage>
</organism>
<reference evidence="2" key="1">
    <citation type="submission" date="2019-07" db="EMBL/GenBank/DDBJ databases">
        <authorList>
            <person name="Alioto T."/>
            <person name="Alioto T."/>
            <person name="Gomez Garrido J."/>
        </authorList>
    </citation>
    <scope>NUCLEOTIDE SEQUENCE [LARGE SCALE GENOMIC DNA]</scope>
</reference>
<dbReference type="Proteomes" id="UP000327085">
    <property type="component" value="Unassembled WGS sequence"/>
</dbReference>
<evidence type="ECO:0000313" key="4">
    <source>
        <dbReference type="Proteomes" id="UP001054821"/>
    </source>
</evidence>
<protein>
    <submittedName>
        <fullName evidence="2">Uncharacterized protein</fullName>
    </submittedName>
</protein>
<dbReference type="Gramene" id="VVA34729">
    <property type="protein sequence ID" value="VVA34729"/>
    <property type="gene ID" value="Prudul26B031370"/>
</dbReference>
<dbReference type="Proteomes" id="UP001054821">
    <property type="component" value="Unassembled WGS sequence"/>
</dbReference>
<accession>A0A5E4G4N9</accession>
<evidence type="ECO:0000313" key="3">
    <source>
        <dbReference type="Proteomes" id="UP000327085"/>
    </source>
</evidence>
<dbReference type="EMBL" id="JAJFAZ020000047">
    <property type="protein sequence ID" value="KAI5311290.1"/>
    <property type="molecule type" value="Genomic_DNA"/>
</dbReference>
<name>A0A5E4G4N9_PRUDU</name>
<keyword evidence="4" id="KW-1185">Reference proteome</keyword>
<evidence type="ECO:0000313" key="2">
    <source>
        <dbReference type="EMBL" id="VVA34729.1"/>
    </source>
</evidence>
<evidence type="ECO:0000313" key="1">
    <source>
        <dbReference type="EMBL" id="KAI5311290.1"/>
    </source>
</evidence>
<gene>
    <name evidence="2" type="ORF">ALMOND_2B031370</name>
    <name evidence="1" type="ORF">L3X38_000044</name>
</gene>
<reference evidence="3" key="2">
    <citation type="journal article" date="2020" name="Plant J.">
        <title>Transposons played a major role in the diversification between the closely related almond and peach genomes: results from the almond genome sequence.</title>
        <authorList>
            <person name="Alioto T."/>
            <person name="Alexiou K.G."/>
            <person name="Bardil A."/>
            <person name="Barteri F."/>
            <person name="Castanera R."/>
            <person name="Cruz F."/>
            <person name="Dhingra A."/>
            <person name="Duval H."/>
            <person name="Fernandez I Marti A."/>
            <person name="Frias L."/>
            <person name="Galan B."/>
            <person name="Garcia J.L."/>
            <person name="Howad W."/>
            <person name="Gomez-Garrido J."/>
            <person name="Gut M."/>
            <person name="Julca I."/>
            <person name="Morata J."/>
            <person name="Puigdomenech P."/>
            <person name="Ribeca P."/>
            <person name="Rubio Cabetas M.J."/>
            <person name="Vlasova A."/>
            <person name="Wirthensohn M."/>
            <person name="Garcia-Mas J."/>
            <person name="Gabaldon T."/>
            <person name="Casacuberta J.M."/>
            <person name="Arus P."/>
        </authorList>
    </citation>
    <scope>NUCLEOTIDE SEQUENCE [LARGE SCALE GENOMIC DNA]</scope>
    <source>
        <strain evidence="3">cv. Texas</strain>
    </source>
</reference>
<dbReference type="EMBL" id="CABIKO010000349">
    <property type="protein sequence ID" value="VVA34729.1"/>
    <property type="molecule type" value="Genomic_DNA"/>
</dbReference>
<reference evidence="1 4" key="3">
    <citation type="journal article" date="2022" name="G3 (Bethesda)">
        <title>Whole-genome sequence and methylome profiling of the almond [Prunus dulcis (Mill.) D.A. Webb] cultivar 'Nonpareil'.</title>
        <authorList>
            <person name="D'Amico-Willman K.M."/>
            <person name="Ouma W.Z."/>
            <person name="Meulia T."/>
            <person name="Sideli G.M."/>
            <person name="Gradziel T.M."/>
            <person name="Fresnedo-Ramirez J."/>
        </authorList>
    </citation>
    <scope>NUCLEOTIDE SEQUENCE [LARGE SCALE GENOMIC DNA]</scope>
    <source>
        <strain evidence="1">Clone GOH B32 T37-40</strain>
    </source>
</reference>
<proteinExistence type="predicted"/>
<dbReference type="InParanoid" id="A0A5E4G4N9"/>